<evidence type="ECO:0000256" key="1">
    <source>
        <dbReference type="ARBA" id="ARBA00004141"/>
    </source>
</evidence>
<dbReference type="Pfam" id="PF03151">
    <property type="entry name" value="TPT"/>
    <property type="match status" value="1"/>
</dbReference>
<dbReference type="SUPFAM" id="SSF103481">
    <property type="entry name" value="Multidrug resistance efflux transporter EmrE"/>
    <property type="match status" value="1"/>
</dbReference>
<keyword evidence="2 5" id="KW-0812">Transmembrane</keyword>
<name>A0A250XII8_9CHLO</name>
<feature type="transmembrane region" description="Helical" evidence="5">
    <location>
        <begin position="109"/>
        <end position="134"/>
    </location>
</feature>
<dbReference type="AlphaFoldDB" id="A0A250XII8"/>
<dbReference type="OrthoDB" id="6418713at2759"/>
<evidence type="ECO:0000259" key="6">
    <source>
        <dbReference type="Pfam" id="PF03151"/>
    </source>
</evidence>
<feature type="transmembrane region" description="Helical" evidence="5">
    <location>
        <begin position="178"/>
        <end position="197"/>
    </location>
</feature>
<feature type="transmembrane region" description="Helical" evidence="5">
    <location>
        <begin position="66"/>
        <end position="89"/>
    </location>
</feature>
<dbReference type="PANTHER" id="PTHR11132">
    <property type="entry name" value="SOLUTE CARRIER FAMILY 35"/>
    <property type="match status" value="1"/>
</dbReference>
<evidence type="ECO:0000256" key="4">
    <source>
        <dbReference type="ARBA" id="ARBA00023136"/>
    </source>
</evidence>
<keyword evidence="4 5" id="KW-0472">Membrane</keyword>
<dbReference type="Proteomes" id="UP000232323">
    <property type="component" value="Unassembled WGS sequence"/>
</dbReference>
<evidence type="ECO:0000256" key="5">
    <source>
        <dbReference type="SAM" id="Phobius"/>
    </source>
</evidence>
<keyword evidence="3 5" id="KW-1133">Transmembrane helix</keyword>
<dbReference type="InterPro" id="IPR050186">
    <property type="entry name" value="TPT_transporter"/>
</dbReference>
<accession>A0A250XII8</accession>
<dbReference type="InterPro" id="IPR004853">
    <property type="entry name" value="Sugar_P_trans_dom"/>
</dbReference>
<comment type="subcellular location">
    <subcellularLocation>
        <location evidence="1">Membrane</location>
        <topology evidence="1">Multi-pass membrane protein</topology>
    </subcellularLocation>
</comment>
<feature type="domain" description="Sugar phosphate transporter" evidence="6">
    <location>
        <begin position="2"/>
        <end position="292"/>
    </location>
</feature>
<feature type="non-terminal residue" evidence="7">
    <location>
        <position position="1"/>
    </location>
</feature>
<proteinExistence type="predicted"/>
<sequence length="310" mass="33753">FLTLLFSAWYATNIMFNIFNKELFSVFKYPLTTTLIQFMIGSCISFIFWGTGFVKRPQFQLGFVKNVFPLAMIHVLGNVLTNISLGLVAVSFTHTVKAAEPFFSALFSYLFMGAVPSLPVILTLLPIVGGVIIASASEASFNWGGFLSAIASNITFQSRNVLSKKLMISSGNVDKVSMFQLLTIMSFFILLPVAILMEGTPALPSALAAVGLSATSMEKIYTQLLYAGFCFHGYQQLSYLVLSRMSPVSHSVGNSCKRVAVIVASLIWFRNPISTQNAIGTAMALTGVFLYSQAKRIYGKKDKSAGAIAD</sequence>
<feature type="transmembrane region" description="Helical" evidence="5">
    <location>
        <begin position="35"/>
        <end position="54"/>
    </location>
</feature>
<gene>
    <name evidence="7" type="ORF">CEUSTIGMA_g10279.t1</name>
</gene>
<comment type="caution">
    <text evidence="7">The sequence shown here is derived from an EMBL/GenBank/DDBJ whole genome shotgun (WGS) entry which is preliminary data.</text>
</comment>
<dbReference type="EMBL" id="BEGY01000087">
    <property type="protein sequence ID" value="GAX82853.1"/>
    <property type="molecule type" value="Genomic_DNA"/>
</dbReference>
<evidence type="ECO:0000256" key="2">
    <source>
        <dbReference type="ARBA" id="ARBA00022692"/>
    </source>
</evidence>
<dbReference type="InterPro" id="IPR037185">
    <property type="entry name" value="EmrE-like"/>
</dbReference>
<organism evidence="7 8">
    <name type="scientific">Chlamydomonas eustigma</name>
    <dbReference type="NCBI Taxonomy" id="1157962"/>
    <lineage>
        <taxon>Eukaryota</taxon>
        <taxon>Viridiplantae</taxon>
        <taxon>Chlorophyta</taxon>
        <taxon>core chlorophytes</taxon>
        <taxon>Chlorophyceae</taxon>
        <taxon>CS clade</taxon>
        <taxon>Chlamydomonadales</taxon>
        <taxon>Chlamydomonadaceae</taxon>
        <taxon>Chlamydomonas</taxon>
    </lineage>
</organism>
<dbReference type="GO" id="GO:0016020">
    <property type="term" value="C:membrane"/>
    <property type="evidence" value="ECO:0007669"/>
    <property type="project" value="UniProtKB-SubCell"/>
</dbReference>
<evidence type="ECO:0000256" key="3">
    <source>
        <dbReference type="ARBA" id="ARBA00022989"/>
    </source>
</evidence>
<keyword evidence="8" id="KW-1185">Reference proteome</keyword>
<evidence type="ECO:0000313" key="7">
    <source>
        <dbReference type="EMBL" id="GAX82853.1"/>
    </source>
</evidence>
<dbReference type="STRING" id="1157962.A0A250XII8"/>
<evidence type="ECO:0000313" key="8">
    <source>
        <dbReference type="Proteomes" id="UP000232323"/>
    </source>
</evidence>
<reference evidence="7 8" key="1">
    <citation type="submission" date="2017-08" db="EMBL/GenBank/DDBJ databases">
        <title>Acidophilic green algal genome provides insights into adaptation to an acidic environment.</title>
        <authorList>
            <person name="Hirooka S."/>
            <person name="Hirose Y."/>
            <person name="Kanesaki Y."/>
            <person name="Higuchi S."/>
            <person name="Fujiwara T."/>
            <person name="Onuma R."/>
            <person name="Era A."/>
            <person name="Ohbayashi R."/>
            <person name="Uzuka A."/>
            <person name="Nozaki H."/>
            <person name="Yoshikawa H."/>
            <person name="Miyagishima S.Y."/>
        </authorList>
    </citation>
    <scope>NUCLEOTIDE SEQUENCE [LARGE SCALE GENOMIC DNA]</scope>
    <source>
        <strain evidence="7 8">NIES-2499</strain>
    </source>
</reference>
<protein>
    <recommendedName>
        <fullName evidence="6">Sugar phosphate transporter domain-containing protein</fullName>
    </recommendedName>
</protein>